<evidence type="ECO:0000259" key="9">
    <source>
        <dbReference type="Pfam" id="PF00856"/>
    </source>
</evidence>
<dbReference type="SUPFAM" id="SSF48452">
    <property type="entry name" value="TPR-like"/>
    <property type="match status" value="2"/>
</dbReference>
<dbReference type="Gene3D" id="1.25.40.10">
    <property type="entry name" value="Tetratricopeptide repeat domain"/>
    <property type="match status" value="2"/>
</dbReference>
<feature type="domain" description="SET" evidence="9">
    <location>
        <begin position="327"/>
        <end position="370"/>
    </location>
</feature>
<comment type="caution">
    <text evidence="10">The sequence shown here is derived from an EMBL/GenBank/DDBJ whole genome shotgun (WGS) entry which is preliminary data.</text>
</comment>
<dbReference type="GO" id="GO:0042826">
    <property type="term" value="F:histone deacetylase binding"/>
    <property type="evidence" value="ECO:0007669"/>
    <property type="project" value="TreeGrafter"/>
</dbReference>
<accession>A0AAD9PDC7</accession>
<organism evidence="10 11">
    <name type="scientific">Ridgeia piscesae</name>
    <name type="common">Tubeworm</name>
    <dbReference type="NCBI Taxonomy" id="27915"/>
    <lineage>
        <taxon>Eukaryota</taxon>
        <taxon>Metazoa</taxon>
        <taxon>Spiralia</taxon>
        <taxon>Lophotrochozoa</taxon>
        <taxon>Annelida</taxon>
        <taxon>Polychaeta</taxon>
        <taxon>Sedentaria</taxon>
        <taxon>Canalipalpata</taxon>
        <taxon>Sabellida</taxon>
        <taxon>Siboglinidae</taxon>
        <taxon>Ridgeia</taxon>
    </lineage>
</organism>
<evidence type="ECO:0000256" key="7">
    <source>
        <dbReference type="ARBA" id="ARBA00023242"/>
    </source>
</evidence>
<dbReference type="CDD" id="cd10536">
    <property type="entry name" value="SET_SMYD4"/>
    <property type="match status" value="1"/>
</dbReference>
<keyword evidence="4" id="KW-0489">Methyltransferase</keyword>
<keyword evidence="7" id="KW-0539">Nucleus</keyword>
<dbReference type="InterPro" id="IPR019734">
    <property type="entry name" value="TPR_rpt"/>
</dbReference>
<dbReference type="Pfam" id="PF00856">
    <property type="entry name" value="SET"/>
    <property type="match status" value="1"/>
</dbReference>
<name>A0AAD9PDC7_RIDPI</name>
<dbReference type="EMBL" id="JAODUO010000028">
    <property type="protein sequence ID" value="KAK2192540.1"/>
    <property type="molecule type" value="Genomic_DNA"/>
</dbReference>
<dbReference type="PANTHER" id="PTHR46165:SF2">
    <property type="entry name" value="SET AND MYND DOMAIN-CONTAINING PROTEIN 4"/>
    <property type="match status" value="1"/>
</dbReference>
<comment type="subcellular location">
    <subcellularLocation>
        <location evidence="2">Cytoplasm</location>
    </subcellularLocation>
    <subcellularLocation>
        <location evidence="1">Nucleus</location>
    </subcellularLocation>
</comment>
<evidence type="ECO:0000256" key="2">
    <source>
        <dbReference type="ARBA" id="ARBA00004496"/>
    </source>
</evidence>
<reference evidence="10" key="1">
    <citation type="journal article" date="2023" name="Mol. Biol. Evol.">
        <title>Third-Generation Sequencing Reveals the Adaptive Role of the Epigenome in Three Deep-Sea Polychaetes.</title>
        <authorList>
            <person name="Perez M."/>
            <person name="Aroh O."/>
            <person name="Sun Y."/>
            <person name="Lan Y."/>
            <person name="Juniper S.K."/>
            <person name="Young C.R."/>
            <person name="Angers B."/>
            <person name="Qian P.Y."/>
        </authorList>
    </citation>
    <scope>NUCLEOTIDE SEQUENCE</scope>
    <source>
        <strain evidence="10">R07B-5</strain>
    </source>
</reference>
<dbReference type="InterPro" id="IPR044421">
    <property type="entry name" value="SMYD4_SET"/>
</dbReference>
<dbReference type="InterPro" id="IPR001214">
    <property type="entry name" value="SET_dom"/>
</dbReference>
<keyword evidence="11" id="KW-1185">Reference proteome</keyword>
<dbReference type="GO" id="GO:0005737">
    <property type="term" value="C:cytoplasm"/>
    <property type="evidence" value="ECO:0007669"/>
    <property type="project" value="UniProtKB-SubCell"/>
</dbReference>
<evidence type="ECO:0000256" key="3">
    <source>
        <dbReference type="ARBA" id="ARBA00022490"/>
    </source>
</evidence>
<dbReference type="Gene3D" id="2.170.270.10">
    <property type="entry name" value="SET domain"/>
    <property type="match status" value="1"/>
</dbReference>
<evidence type="ECO:0000313" key="11">
    <source>
        <dbReference type="Proteomes" id="UP001209878"/>
    </source>
</evidence>
<dbReference type="Proteomes" id="UP001209878">
    <property type="component" value="Unassembled WGS sequence"/>
</dbReference>
<dbReference type="InterPro" id="IPR046341">
    <property type="entry name" value="SET_dom_sf"/>
</dbReference>
<evidence type="ECO:0000313" key="10">
    <source>
        <dbReference type="EMBL" id="KAK2192540.1"/>
    </source>
</evidence>
<gene>
    <name evidence="10" type="ORF">NP493_28g06003</name>
</gene>
<evidence type="ECO:0000256" key="4">
    <source>
        <dbReference type="ARBA" id="ARBA00022603"/>
    </source>
</evidence>
<dbReference type="SUPFAM" id="SSF82199">
    <property type="entry name" value="SET domain"/>
    <property type="match status" value="1"/>
</dbReference>
<evidence type="ECO:0000256" key="5">
    <source>
        <dbReference type="ARBA" id="ARBA00022679"/>
    </source>
</evidence>
<comment type="catalytic activity">
    <reaction evidence="8">
        <text>L-lysyl-[protein] + S-adenosyl-L-methionine = N(6)-methyl-L-lysyl-[protein] + S-adenosyl-L-homocysteine + H(+)</text>
        <dbReference type="Rhea" id="RHEA:51736"/>
        <dbReference type="Rhea" id="RHEA-COMP:9752"/>
        <dbReference type="Rhea" id="RHEA-COMP:13053"/>
        <dbReference type="ChEBI" id="CHEBI:15378"/>
        <dbReference type="ChEBI" id="CHEBI:29969"/>
        <dbReference type="ChEBI" id="CHEBI:57856"/>
        <dbReference type="ChEBI" id="CHEBI:59789"/>
        <dbReference type="ChEBI" id="CHEBI:61929"/>
    </reaction>
</comment>
<dbReference type="GO" id="GO:0005634">
    <property type="term" value="C:nucleus"/>
    <property type="evidence" value="ECO:0007669"/>
    <property type="project" value="UniProtKB-SubCell"/>
</dbReference>
<evidence type="ECO:0000256" key="8">
    <source>
        <dbReference type="ARBA" id="ARBA00048985"/>
    </source>
</evidence>
<keyword evidence="5" id="KW-0808">Transferase</keyword>
<dbReference type="GO" id="GO:0032259">
    <property type="term" value="P:methylation"/>
    <property type="evidence" value="ECO:0007669"/>
    <property type="project" value="UniProtKB-KW"/>
</dbReference>
<dbReference type="SMART" id="SM00028">
    <property type="entry name" value="TPR"/>
    <property type="match status" value="3"/>
</dbReference>
<dbReference type="AlphaFoldDB" id="A0AAD9PDC7"/>
<sequence length="591" mass="66351">MDTGPRFGDWPQFLDDSLNSHRDSSMKTNFCGLDTNEARIKYILESDFLQKAEWVKRYFDECENEKIRSTTHKTSLKAEYHRKDGNAKFQQKLYQQALKCYNEAVVHAPGEGSGEGEMALSLGNRSAALFHLQHFKIDTAMDVKKKERLLKEITCGLENIKSEATCNSRCHRCTHVRYCSEACRNESSDIYHHVECHYSDLLLSVGIAHLSMRVILTAGLKFLNGFNEKGTYERQYLATFALQDHSEDFHPNDLYQYSLTATLLLRCLQDCGCDVIDPVYIGGLLLRHICQLVCNAHAITKIEVGGDDVDGSSLVSTTRQVRIATAIYATTSLTNHSCQPNVILGFDKKVLVVRATEDIPPGGGVFVSYGPTSARMGWAERQQRLREQYFFTCLCKACKTGDRMEEFSSAVKCPHCSGPLDYKQPTSTCLKCHRVTDTTHQRELLAQADSEFVAGLQQLEKNNITGAVKSFHKCLDMREAVVSGQQRSLGEVWDVLARCYAMQGSYDESAKYLERSIASTETIYGGSSVELAHELQKLAEILFHCEGRVLDAVQTTDRAVELFTLNYGSGCEAVMELRQLKAHLVQGIVQP</sequence>
<evidence type="ECO:0000256" key="6">
    <source>
        <dbReference type="ARBA" id="ARBA00022691"/>
    </source>
</evidence>
<proteinExistence type="predicted"/>
<keyword evidence="3" id="KW-0963">Cytoplasm</keyword>
<dbReference type="GO" id="GO:0008168">
    <property type="term" value="F:methyltransferase activity"/>
    <property type="evidence" value="ECO:0007669"/>
    <property type="project" value="UniProtKB-KW"/>
</dbReference>
<protein>
    <recommendedName>
        <fullName evidence="9">SET domain-containing protein</fullName>
    </recommendedName>
</protein>
<dbReference type="InterPro" id="IPR052097">
    <property type="entry name" value="SET-MYND_domain_protein"/>
</dbReference>
<dbReference type="InterPro" id="IPR011990">
    <property type="entry name" value="TPR-like_helical_dom_sf"/>
</dbReference>
<dbReference type="PANTHER" id="PTHR46165">
    <property type="entry name" value="SET AND MYND DOMAIN-CONTAINING PROTEIN 4"/>
    <property type="match status" value="1"/>
</dbReference>
<evidence type="ECO:0000256" key="1">
    <source>
        <dbReference type="ARBA" id="ARBA00004123"/>
    </source>
</evidence>
<keyword evidence="6" id="KW-0949">S-adenosyl-L-methionine</keyword>